<feature type="transmembrane region" description="Helical" evidence="7">
    <location>
        <begin position="110"/>
        <end position="133"/>
    </location>
</feature>
<proteinExistence type="inferred from homology"/>
<evidence type="ECO:0000256" key="3">
    <source>
        <dbReference type="ARBA" id="ARBA00022679"/>
    </source>
</evidence>
<dbReference type="EMBL" id="RQSP01000012">
    <property type="protein sequence ID" value="KAB5607398.1"/>
    <property type="molecule type" value="Genomic_DNA"/>
</dbReference>
<evidence type="ECO:0000256" key="5">
    <source>
        <dbReference type="ARBA" id="ARBA00022989"/>
    </source>
</evidence>
<dbReference type="NCBIfam" id="TIGR03025">
    <property type="entry name" value="EPS_sugtrans"/>
    <property type="match status" value="1"/>
</dbReference>
<evidence type="ECO:0000256" key="2">
    <source>
        <dbReference type="ARBA" id="ARBA00006464"/>
    </source>
</evidence>
<dbReference type="AlphaFoldDB" id="A0A5N5RJD2"/>
<accession>A0A5N5RJD2</accession>
<dbReference type="PANTHER" id="PTHR30576">
    <property type="entry name" value="COLANIC BIOSYNTHESIS UDP-GLUCOSE LIPID CARRIER TRANSFERASE"/>
    <property type="match status" value="1"/>
</dbReference>
<keyword evidence="3 9" id="KW-0808">Transferase</keyword>
<keyword evidence="6 7" id="KW-0472">Membrane</keyword>
<dbReference type="OrthoDB" id="9808602at2"/>
<name>A0A5N5RJD2_9BIFI</name>
<evidence type="ECO:0000259" key="8">
    <source>
        <dbReference type="Pfam" id="PF02397"/>
    </source>
</evidence>
<dbReference type="InterPro" id="IPR003362">
    <property type="entry name" value="Bact_transf"/>
</dbReference>
<dbReference type="Pfam" id="PF02397">
    <property type="entry name" value="Bac_transf"/>
    <property type="match status" value="1"/>
</dbReference>
<evidence type="ECO:0000313" key="10">
    <source>
        <dbReference type="Proteomes" id="UP000326336"/>
    </source>
</evidence>
<feature type="transmembrane region" description="Helical" evidence="7">
    <location>
        <begin position="69"/>
        <end position="90"/>
    </location>
</feature>
<keyword evidence="10" id="KW-1185">Reference proteome</keyword>
<dbReference type="GO" id="GO:0016780">
    <property type="term" value="F:phosphotransferase activity, for other substituted phosphate groups"/>
    <property type="evidence" value="ECO:0007669"/>
    <property type="project" value="TreeGrafter"/>
</dbReference>
<dbReference type="GO" id="GO:0016020">
    <property type="term" value="C:membrane"/>
    <property type="evidence" value="ECO:0007669"/>
    <property type="project" value="UniProtKB-SubCell"/>
</dbReference>
<dbReference type="Proteomes" id="UP000326336">
    <property type="component" value="Unassembled WGS sequence"/>
</dbReference>
<protein>
    <submittedName>
        <fullName evidence="9">Sugar transferase</fullName>
    </submittedName>
</protein>
<keyword evidence="5 7" id="KW-1133">Transmembrane helix</keyword>
<organism evidence="9 10">
    <name type="scientific">Bifidobacterium jacchi</name>
    <dbReference type="NCBI Taxonomy" id="2490545"/>
    <lineage>
        <taxon>Bacteria</taxon>
        <taxon>Bacillati</taxon>
        <taxon>Actinomycetota</taxon>
        <taxon>Actinomycetes</taxon>
        <taxon>Bifidobacteriales</taxon>
        <taxon>Bifidobacteriaceae</taxon>
        <taxon>Bifidobacterium</taxon>
    </lineage>
</organism>
<dbReference type="InterPro" id="IPR017475">
    <property type="entry name" value="EPS_sugar_tfrase"/>
</dbReference>
<evidence type="ECO:0000256" key="1">
    <source>
        <dbReference type="ARBA" id="ARBA00004141"/>
    </source>
</evidence>
<evidence type="ECO:0000313" key="9">
    <source>
        <dbReference type="EMBL" id="KAB5607398.1"/>
    </source>
</evidence>
<evidence type="ECO:0000256" key="7">
    <source>
        <dbReference type="SAM" id="Phobius"/>
    </source>
</evidence>
<feature type="transmembrane region" description="Helical" evidence="7">
    <location>
        <begin position="145"/>
        <end position="166"/>
    </location>
</feature>
<gene>
    <name evidence="9" type="ORF">EHS19_04935</name>
</gene>
<comment type="caution">
    <text evidence="9">The sequence shown here is derived from an EMBL/GenBank/DDBJ whole genome shotgun (WGS) entry which is preliminary data.</text>
</comment>
<sequence>MYGVAVIVLGGHCLLAVRWKTEEVSDLIKRKSGASVPSSAVSDGILQSVEGANDSSLRGLSRVLYWRSFVNLALMFTDAAMFLVAGATVLNIRHENGELYSLRYGWDVDITFYLLAMSVVWVLCLRGVGLYHRHVMGDGYQVNPLLLKGAFFCWAFQCALCFILNLTLTLSSVTIVSLLTWVLTMFARVLTRLFITRSRRKGVYSYGTVVVGSPAGIGRALQFLNQRSQLNYRPVAVCPIRLNPQTGAVEEEPDHSMLHAYMHIHGDDHLPILRYSPNLGSAVVDAQAQTVMVCDVIKRFSDAFDTFAVTMESLGLEVALITSAADVAGHETQVRQIQGTTVITLRLPQYSAGTRFIKRVFDLIVSSLAIVLSLIVTIPVAIAIKLEDGGPVFYRQKRIGLRGRPFEMIKFRSMVTNADALKAKLAHETGQENRFIFKMKNDPRITKVGHFIRRFSIDELPQFLNVFKGDMSVVGPRPPLPEEYARYNPVYATRMLVKPGITGPWQVSGRSDLSAEESEQLDVAYVQSWSIMGDIMLMFRTVSAVLMQKGAY</sequence>
<evidence type="ECO:0000256" key="6">
    <source>
        <dbReference type="ARBA" id="ARBA00023136"/>
    </source>
</evidence>
<evidence type="ECO:0000256" key="4">
    <source>
        <dbReference type="ARBA" id="ARBA00022692"/>
    </source>
</evidence>
<comment type="subcellular location">
    <subcellularLocation>
        <location evidence="1">Membrane</location>
        <topology evidence="1">Multi-pass membrane protein</topology>
    </subcellularLocation>
</comment>
<comment type="similarity">
    <text evidence="2">Belongs to the bacterial sugar transferase family.</text>
</comment>
<keyword evidence="4 7" id="KW-0812">Transmembrane</keyword>
<reference evidence="9 10" key="1">
    <citation type="journal article" date="2019" name="Int. J. Syst. Evol. Microbiol.">
        <title>Bifidobacterium jacchi sp. nov., isolated from the faeces of a baby common marmoset (Callithrix jacchus).</title>
        <authorList>
            <person name="Modesto M."/>
            <person name="Watanabe K."/>
            <person name="Arita M."/>
            <person name="Satti M."/>
            <person name="Oki K."/>
            <person name="Sciavilla P."/>
            <person name="Patavino C."/>
            <person name="Camma C."/>
            <person name="Michelini S."/>
            <person name="Sgorbati B."/>
            <person name="Mattarelli P."/>
        </authorList>
    </citation>
    <scope>NUCLEOTIDE SEQUENCE [LARGE SCALE GENOMIC DNA]</scope>
    <source>
        <strain evidence="9 10">MRM 9.3</strain>
    </source>
</reference>
<feature type="transmembrane region" description="Helical" evidence="7">
    <location>
        <begin position="172"/>
        <end position="191"/>
    </location>
</feature>
<dbReference type="PANTHER" id="PTHR30576:SF10">
    <property type="entry name" value="SLL5057 PROTEIN"/>
    <property type="match status" value="1"/>
</dbReference>
<feature type="transmembrane region" description="Helical" evidence="7">
    <location>
        <begin position="360"/>
        <end position="384"/>
    </location>
</feature>
<feature type="domain" description="Bacterial sugar transferase" evidence="8">
    <location>
        <begin position="358"/>
        <end position="546"/>
    </location>
</feature>